<organism evidence="1 2">
    <name type="scientific">Paramecium bursaria Chlorella virus IL3A</name>
    <name type="common">PBCV-IL3A</name>
    <dbReference type="NCBI Taxonomy" id="46019"/>
    <lineage>
        <taxon>Viruses</taxon>
        <taxon>Varidnaviria</taxon>
        <taxon>Bamfordvirae</taxon>
        <taxon>Nucleocytoviricota</taxon>
        <taxon>Megaviricetes</taxon>
        <taxon>Algavirales</taxon>
        <taxon>Phycodnaviridae</taxon>
        <taxon>Chlorovirus</taxon>
        <taxon>Chlorovirus illinoense</taxon>
    </lineage>
</organism>
<reference evidence="1 2" key="1">
    <citation type="submission" date="2012-10" db="EMBL/GenBank/DDBJ databases">
        <title>Towards defining the chloroviruses: a genomic journey through a genus of large DNA viruses.</title>
        <authorList>
            <person name="Jeanniard A."/>
            <person name="Dunigan D.D."/>
            <person name="Gurnon J.R."/>
            <person name="Agarkova I."/>
            <person name="Kang M."/>
            <person name="Vitek J."/>
            <person name="Duncan G."/>
            <person name="McClung O.W."/>
            <person name="Larsen M."/>
            <person name="Claverie J.-M."/>
            <person name="Van Etten J.L."/>
            <person name="Blanc G."/>
        </authorList>
    </citation>
    <scope>NUCLEOTIDE SEQUENCE [LARGE SCALE GENOMIC DNA]</scope>
</reference>
<evidence type="ECO:0000313" key="1">
    <source>
        <dbReference type="EMBL" id="AGE54024.1"/>
    </source>
</evidence>
<dbReference type="Proteomes" id="UP000247091">
    <property type="component" value="Segment"/>
</dbReference>
<organismHost>
    <name type="scientific">Chlorella</name>
    <dbReference type="NCBI Taxonomy" id="3071"/>
</organismHost>
<dbReference type="EMBL" id="JX997169">
    <property type="protein sequence ID" value="AGE54024.1"/>
    <property type="molecule type" value="Genomic_DNA"/>
</dbReference>
<name>M1HV20_PBCVI</name>
<proteinExistence type="predicted"/>
<protein>
    <submittedName>
        <fullName evidence="1">Uncharacterized protein</fullName>
    </submittedName>
</protein>
<gene>
    <name evidence="1" type="primary">IL-3A_674R</name>
    <name evidence="1" type="ORF">PBCVIL3A_674R</name>
</gene>
<sequence>MSVIFSIPTMSYHDWQTWFDSNNMGAHKLVVTDDQEIYVRRFIYSLIGKKGSFVLHFDDLKFSTPIDMVTGDGSIKFNGGFIDYSVGKDETVLRSDDRDLLIKFVCAAIDEFIP</sequence>
<evidence type="ECO:0000313" key="2">
    <source>
        <dbReference type="Proteomes" id="UP000247091"/>
    </source>
</evidence>
<accession>M1HV20</accession>